<evidence type="ECO:0000313" key="6">
    <source>
        <dbReference type="Proteomes" id="UP000834458"/>
    </source>
</evidence>
<dbReference type="InterPro" id="IPR043128">
    <property type="entry name" value="Rev_trsase/Diguanyl_cyclase"/>
</dbReference>
<feature type="transmembrane region" description="Helical" evidence="3">
    <location>
        <begin position="177"/>
        <end position="201"/>
    </location>
</feature>
<feature type="transmembrane region" description="Helical" evidence="3">
    <location>
        <begin position="42"/>
        <end position="65"/>
    </location>
</feature>
<gene>
    <name evidence="5" type="primary">pleD_6</name>
    <name evidence="5" type="ORF">GHA_01512</name>
</gene>
<keyword evidence="3" id="KW-1133">Transmembrane helix</keyword>
<dbReference type="GO" id="GO:0052621">
    <property type="term" value="F:diguanylate cyclase activity"/>
    <property type="evidence" value="ECO:0007669"/>
    <property type="project" value="UniProtKB-EC"/>
</dbReference>
<evidence type="ECO:0000256" key="3">
    <source>
        <dbReference type="SAM" id="Phobius"/>
    </source>
</evidence>
<dbReference type="RefSeq" id="WP_231907249.1">
    <property type="nucleotide sequence ID" value="NZ_CAHPSC010000016.1"/>
</dbReference>
<dbReference type="InterPro" id="IPR050469">
    <property type="entry name" value="Diguanylate_Cyclase"/>
</dbReference>
<dbReference type="SMART" id="SM00267">
    <property type="entry name" value="GGDEF"/>
    <property type="match status" value="1"/>
</dbReference>
<dbReference type="EC" id="2.7.7.65" evidence="1"/>
<feature type="transmembrane region" description="Helical" evidence="3">
    <location>
        <begin position="147"/>
        <end position="165"/>
    </location>
</feature>
<protein>
    <recommendedName>
        <fullName evidence="1">diguanylate cyclase</fullName>
        <ecNumber evidence="1">2.7.7.65</ecNumber>
    </recommendedName>
</protein>
<dbReference type="Gene3D" id="3.30.70.270">
    <property type="match status" value="1"/>
</dbReference>
<evidence type="ECO:0000256" key="2">
    <source>
        <dbReference type="ARBA" id="ARBA00034247"/>
    </source>
</evidence>
<dbReference type="GO" id="GO:1902201">
    <property type="term" value="P:negative regulation of bacterial-type flagellum-dependent cell motility"/>
    <property type="evidence" value="ECO:0007669"/>
    <property type="project" value="TreeGrafter"/>
</dbReference>
<evidence type="ECO:0000256" key="1">
    <source>
        <dbReference type="ARBA" id="ARBA00012528"/>
    </source>
</evidence>
<dbReference type="GO" id="GO:0043709">
    <property type="term" value="P:cell adhesion involved in single-species biofilm formation"/>
    <property type="evidence" value="ECO:0007669"/>
    <property type="project" value="TreeGrafter"/>
</dbReference>
<evidence type="ECO:0000259" key="4">
    <source>
        <dbReference type="PROSITE" id="PS50887"/>
    </source>
</evidence>
<dbReference type="FunFam" id="3.30.70.270:FF:000001">
    <property type="entry name" value="Diguanylate cyclase domain protein"/>
    <property type="match status" value="1"/>
</dbReference>
<comment type="caution">
    <text evidence="5">The sequence shown here is derived from an EMBL/GenBank/DDBJ whole genome shotgun (WGS) entry which is preliminary data.</text>
</comment>
<proteinExistence type="predicted"/>
<feature type="domain" description="GGDEF" evidence="4">
    <location>
        <begin position="256"/>
        <end position="389"/>
    </location>
</feature>
<keyword evidence="3" id="KW-0472">Membrane</keyword>
<accession>A0AA35GK73</accession>
<dbReference type="InterPro" id="IPR000160">
    <property type="entry name" value="GGDEF_dom"/>
</dbReference>
<dbReference type="EMBL" id="CAHPSC010000016">
    <property type="protein sequence ID" value="CAB5682949.1"/>
    <property type="molecule type" value="Genomic_DNA"/>
</dbReference>
<dbReference type="Pfam" id="PF00990">
    <property type="entry name" value="GGDEF"/>
    <property type="match status" value="1"/>
</dbReference>
<dbReference type="GO" id="GO:0005886">
    <property type="term" value="C:plasma membrane"/>
    <property type="evidence" value="ECO:0007669"/>
    <property type="project" value="TreeGrafter"/>
</dbReference>
<comment type="catalytic activity">
    <reaction evidence="2">
        <text>2 GTP = 3',3'-c-di-GMP + 2 diphosphate</text>
        <dbReference type="Rhea" id="RHEA:24898"/>
        <dbReference type="ChEBI" id="CHEBI:33019"/>
        <dbReference type="ChEBI" id="CHEBI:37565"/>
        <dbReference type="ChEBI" id="CHEBI:58805"/>
        <dbReference type="EC" id="2.7.7.65"/>
    </reaction>
</comment>
<evidence type="ECO:0000313" key="5">
    <source>
        <dbReference type="EMBL" id="CAB5682949.1"/>
    </source>
</evidence>
<dbReference type="PROSITE" id="PS50887">
    <property type="entry name" value="GGDEF"/>
    <property type="match status" value="1"/>
</dbReference>
<dbReference type="PANTHER" id="PTHR45138">
    <property type="entry name" value="REGULATORY COMPONENTS OF SENSORY TRANSDUCTION SYSTEM"/>
    <property type="match status" value="1"/>
</dbReference>
<name>A0AA35GK73_9BURK</name>
<dbReference type="NCBIfam" id="TIGR00254">
    <property type="entry name" value="GGDEF"/>
    <property type="match status" value="1"/>
</dbReference>
<reference evidence="5" key="1">
    <citation type="submission" date="2020-05" db="EMBL/GenBank/DDBJ databases">
        <authorList>
            <person name="Delgado-Blas J."/>
        </authorList>
    </citation>
    <scope>NUCLEOTIDE SEQUENCE</scope>
    <source>
        <strain evidence="5">BB1454</strain>
    </source>
</reference>
<dbReference type="SUPFAM" id="SSF55073">
    <property type="entry name" value="Nucleotide cyclase"/>
    <property type="match status" value="1"/>
</dbReference>
<dbReference type="PANTHER" id="PTHR45138:SF9">
    <property type="entry name" value="DIGUANYLATE CYCLASE DGCM-RELATED"/>
    <property type="match status" value="1"/>
</dbReference>
<feature type="transmembrane region" description="Helical" evidence="3">
    <location>
        <begin position="111"/>
        <end position="135"/>
    </location>
</feature>
<feature type="transmembrane region" description="Helical" evidence="3">
    <location>
        <begin position="71"/>
        <end position="90"/>
    </location>
</feature>
<sequence>MTPSLPPPKKNEGPLLWGPESASPLVSEAAHFERWRRRTWQLHLSVALSHLYALALFLGHAWAGYAPLRAVLWYGLWIAVGMAFITWAYASGWSQKRRDPGLFLEHQLMSISGVLGLLVVAPQVAFQALVMLLVFSADGFLARRRTSFWLTWGLTLALVAVVICWRGPQMRMVTDTLAGQLLTAAVMLGAVVRCSMLVTYFRGMQYRLSASNQKLAAALAHIEQLARYDELTGVANRRGVLERLHLALEGVQRHGTPLSIALLDIDHFKSINDQYGHGCGDAVLRAFGSLLSTEMRAIDVAGRYGGEEFLLVLPETDIPQALVLLERLRQRTQDMPWDRLVDQPVTVTCTVGATQYQPGEPVEAAIARADAAMYSGKALGRNRVIIDGMGG</sequence>
<organism evidence="5 6">
    <name type="scientific">Comamonas aquatica</name>
    <dbReference type="NCBI Taxonomy" id="225991"/>
    <lineage>
        <taxon>Bacteria</taxon>
        <taxon>Pseudomonadati</taxon>
        <taxon>Pseudomonadota</taxon>
        <taxon>Betaproteobacteria</taxon>
        <taxon>Burkholderiales</taxon>
        <taxon>Comamonadaceae</taxon>
        <taxon>Comamonas</taxon>
    </lineage>
</organism>
<keyword evidence="3" id="KW-0812">Transmembrane</keyword>
<dbReference type="CDD" id="cd01949">
    <property type="entry name" value="GGDEF"/>
    <property type="match status" value="1"/>
</dbReference>
<dbReference type="Proteomes" id="UP000834458">
    <property type="component" value="Unassembled WGS sequence"/>
</dbReference>
<dbReference type="AlphaFoldDB" id="A0AA35GK73"/>
<dbReference type="InterPro" id="IPR029787">
    <property type="entry name" value="Nucleotide_cyclase"/>
</dbReference>